<keyword evidence="1" id="KW-0732">Signal</keyword>
<dbReference type="GO" id="GO:0045493">
    <property type="term" value="P:xylan catabolic process"/>
    <property type="evidence" value="ECO:0007669"/>
    <property type="project" value="UniProtKB-KW"/>
</dbReference>
<dbReference type="InterPro" id="IPR051171">
    <property type="entry name" value="CaCA"/>
</dbReference>
<keyword evidence="7" id="KW-1185">Reference proteome</keyword>
<dbReference type="EMBL" id="SJPF01000009">
    <property type="protein sequence ID" value="TWT29280.1"/>
    <property type="molecule type" value="Genomic_DNA"/>
</dbReference>
<dbReference type="GO" id="GO:0004553">
    <property type="term" value="F:hydrolase activity, hydrolyzing O-glycosyl compounds"/>
    <property type="evidence" value="ECO:0007669"/>
    <property type="project" value="InterPro"/>
</dbReference>
<dbReference type="InterPro" id="IPR038081">
    <property type="entry name" value="CalX-like_sf"/>
</dbReference>
<dbReference type="PANTHER" id="PTHR11878">
    <property type="entry name" value="SODIUM/CALCIUM EXCHANGER"/>
    <property type="match status" value="1"/>
</dbReference>
<dbReference type="Pfam" id="PF00553">
    <property type="entry name" value="CBM_2"/>
    <property type="match status" value="2"/>
</dbReference>
<reference evidence="6 7" key="1">
    <citation type="submission" date="2019-02" db="EMBL/GenBank/DDBJ databases">
        <title>Deep-cultivation of Planctomycetes and their phenomic and genomic characterization uncovers novel biology.</title>
        <authorList>
            <person name="Wiegand S."/>
            <person name="Jogler M."/>
            <person name="Boedeker C."/>
            <person name="Pinto D."/>
            <person name="Vollmers J."/>
            <person name="Rivas-Marin E."/>
            <person name="Kohn T."/>
            <person name="Peeters S.H."/>
            <person name="Heuer A."/>
            <person name="Rast P."/>
            <person name="Oberbeckmann S."/>
            <person name="Bunk B."/>
            <person name="Jeske O."/>
            <person name="Meyerdierks A."/>
            <person name="Storesund J.E."/>
            <person name="Kallscheuer N."/>
            <person name="Luecker S."/>
            <person name="Lage O.M."/>
            <person name="Pohl T."/>
            <person name="Merkel B.J."/>
            <person name="Hornburger P."/>
            <person name="Mueller R.-W."/>
            <person name="Bruemmer F."/>
            <person name="Labrenz M."/>
            <person name="Spormann A.M."/>
            <person name="Op Den Camp H."/>
            <person name="Overmann J."/>
            <person name="Amann R."/>
            <person name="Jetten M.S.M."/>
            <person name="Mascher T."/>
            <person name="Medema M.H."/>
            <person name="Devos D.P."/>
            <person name="Kaster A.-K."/>
            <person name="Ovreas L."/>
            <person name="Rohde M."/>
            <person name="Galperin M.Y."/>
            <person name="Jogler C."/>
        </authorList>
    </citation>
    <scope>NUCLEOTIDE SEQUENCE [LARGE SCALE GENOMIC DNA]</scope>
    <source>
        <strain evidence="6 7">Enr8</strain>
    </source>
</reference>
<dbReference type="InterPro" id="IPR041690">
    <property type="entry name" value="Cadherin_5"/>
</dbReference>
<sequence>MYEHLARFANRLFFQVAAPQKRHPRRTLQLESVEPRVLLAANILADAPNIDFEITNSWNSGHQAELVVINDESTSYADWQLEFDYDGSINNLWNAQVENLGGGRYRITAPSWDAKLDAGQSLAIGFVATGAGSTPTNFSFLANGVTSPPTDGGGGNDGGGVIGTGSIHIEGADANGEALQITIDQGTSEFDLSVVDSQAASFTVATNNAAVIAAEIVGDGVLRITGLTAGRASLKLTDALSGEVRYVGIRVRTAEGELPGLPDYVSIGSVSEDTVGDLAFWQDYDSGDPLTNKYVDSRYIYLPGGPFNGWRNWGDRVGSYIRESMKLGMVPQFVYYNIPDSGESYEIDTQHINSTTYMEAYFQDLKFALDTIHSVAGNELVQMILEPDFLGYLMQNAGAPASELSAVTNAIYSSGVLTRGVDPDFDDSVTGLIHAINYTIGKYAPNVEFGWQFNLWASPGIENPIPFNGIVHLTDTLGMEAGRAAIAREAELIAEYYIDAGVLSYGADFISLDKYGLDAGAEAGAAANPASSTWFWNSDHWHNYLLVVKTLTTVTEKEMVLWQIPVGHINNSQAASPYDSDGQFDSLDNTFQHYEDSAPSFFFGDSFTASGNRLAYFSTNDFGDSGLTIASNTITWGSHIEAARAAGVRQILFGAGVGASTDSIGSEPTDDYWWITKVQQYYQDPVLLQDDGEVDPPNEEPPTVGVSGATVQEGNSGFALATFTISLSEPSNAAVTVNYQTTSGTATAGEDFEAASGQITFAAGEVTQTLTVRIWGDLLIEPDEEFTVTLSEPTGALLEEDHSQAAGAITNDDTATTTDIAVSTPFETAIEIPLGDGALQSLTQPAHGEVIDNQDGTLTYLPADRFAGDDSFVFETITDSGIVVTAVSVVVQPAVTEDPPSAGDANLTVVNDWTNGFQGQIEIRNEGSTAWDGWTLEFTFAGEITNIWNAVIVSHIGDTYVIQGASWNSRIGAGGRTSFGFIANPGGEDEPFDDLKVTGDLV</sequence>
<dbReference type="SUPFAM" id="SSF141072">
    <property type="entry name" value="CalX-like"/>
    <property type="match status" value="1"/>
</dbReference>
<keyword evidence="4" id="KW-0813">Transport</keyword>
<dbReference type="GO" id="GO:0007154">
    <property type="term" value="P:cell communication"/>
    <property type="evidence" value="ECO:0007669"/>
    <property type="project" value="InterPro"/>
</dbReference>
<organism evidence="6 7">
    <name type="scientific">Blastopirellula retiformator</name>
    <dbReference type="NCBI Taxonomy" id="2527970"/>
    <lineage>
        <taxon>Bacteria</taxon>
        <taxon>Pseudomonadati</taxon>
        <taxon>Planctomycetota</taxon>
        <taxon>Planctomycetia</taxon>
        <taxon>Pirellulales</taxon>
        <taxon>Pirellulaceae</taxon>
        <taxon>Blastopirellula</taxon>
    </lineage>
</organism>
<dbReference type="InterPro" id="IPR003644">
    <property type="entry name" value="Calx_beta"/>
</dbReference>
<feature type="domain" description="CBM2" evidence="5">
    <location>
        <begin position="893"/>
        <end position="1002"/>
    </location>
</feature>
<dbReference type="GO" id="GO:0030245">
    <property type="term" value="P:cellulose catabolic process"/>
    <property type="evidence" value="ECO:0007669"/>
    <property type="project" value="InterPro"/>
</dbReference>
<dbReference type="AlphaFoldDB" id="A0A5C5UUQ7"/>
<evidence type="ECO:0000313" key="7">
    <source>
        <dbReference type="Proteomes" id="UP000318878"/>
    </source>
</evidence>
<name>A0A5C5UUQ7_9BACT</name>
<evidence type="ECO:0000313" key="6">
    <source>
        <dbReference type="EMBL" id="TWT29280.1"/>
    </source>
</evidence>
<keyword evidence="6" id="KW-0624">Polysaccharide degradation</keyword>
<gene>
    <name evidence="6" type="primary">cex</name>
    <name evidence="6" type="ORF">Enr8_50810</name>
</gene>
<keyword evidence="6" id="KW-0858">Xylan degradation</keyword>
<keyword evidence="6" id="KW-0378">Hydrolase</keyword>
<accession>A0A5C5UUQ7</accession>
<dbReference type="Pfam" id="PF17892">
    <property type="entry name" value="Cadherin_5"/>
    <property type="match status" value="1"/>
</dbReference>
<dbReference type="Gene3D" id="2.60.40.290">
    <property type="match status" value="2"/>
</dbReference>
<evidence type="ECO:0000256" key="4">
    <source>
        <dbReference type="ARBA" id="ARBA00023065"/>
    </source>
</evidence>
<keyword evidence="2" id="KW-0677">Repeat</keyword>
<keyword evidence="6" id="KW-0326">Glycosidase</keyword>
<feature type="domain" description="CBM2" evidence="5">
    <location>
        <begin position="41"/>
        <end position="150"/>
    </location>
</feature>
<dbReference type="GO" id="GO:0016020">
    <property type="term" value="C:membrane"/>
    <property type="evidence" value="ECO:0007669"/>
    <property type="project" value="InterPro"/>
</dbReference>
<keyword evidence="4" id="KW-0406">Ion transport</keyword>
<protein>
    <submittedName>
        <fullName evidence="6">Exoglucanase/xylanase</fullName>
    </submittedName>
</protein>
<dbReference type="Gene3D" id="2.60.40.2030">
    <property type="match status" value="1"/>
</dbReference>
<dbReference type="InterPro" id="IPR008965">
    <property type="entry name" value="CBM2/CBM3_carb-bd_dom_sf"/>
</dbReference>
<dbReference type="GO" id="GO:0030001">
    <property type="term" value="P:metal ion transport"/>
    <property type="evidence" value="ECO:0007669"/>
    <property type="project" value="TreeGrafter"/>
</dbReference>
<comment type="caution">
    <text evidence="6">The sequence shown here is derived from an EMBL/GenBank/DDBJ whole genome shotgun (WGS) entry which is preliminary data.</text>
</comment>
<dbReference type="OrthoDB" id="1153097at2"/>
<proteinExistence type="predicted"/>
<dbReference type="InterPro" id="IPR036434">
    <property type="entry name" value="Beta_cellobiohydrolase_sf"/>
</dbReference>
<evidence type="ECO:0000256" key="3">
    <source>
        <dbReference type="ARBA" id="ARBA00022837"/>
    </source>
</evidence>
<keyword evidence="3" id="KW-0106">Calcium</keyword>
<dbReference type="SMART" id="SM00237">
    <property type="entry name" value="Calx_beta"/>
    <property type="match status" value="1"/>
</dbReference>
<dbReference type="SUPFAM" id="SSF51989">
    <property type="entry name" value="Glycosyl hydrolases family 6, cellulases"/>
    <property type="match status" value="1"/>
</dbReference>
<dbReference type="RefSeq" id="WP_146437099.1">
    <property type="nucleotide sequence ID" value="NZ_SJPF01000009.1"/>
</dbReference>
<dbReference type="Proteomes" id="UP000318878">
    <property type="component" value="Unassembled WGS sequence"/>
</dbReference>
<dbReference type="PROSITE" id="PS51173">
    <property type="entry name" value="CBM2"/>
    <property type="match status" value="2"/>
</dbReference>
<evidence type="ECO:0000256" key="1">
    <source>
        <dbReference type="ARBA" id="ARBA00022729"/>
    </source>
</evidence>
<dbReference type="InterPro" id="IPR001919">
    <property type="entry name" value="CBD2"/>
</dbReference>
<keyword evidence="6" id="KW-0119">Carbohydrate metabolism</keyword>
<dbReference type="InterPro" id="IPR012291">
    <property type="entry name" value="CBM2_carb-bd_dom_sf"/>
</dbReference>
<dbReference type="PANTHER" id="PTHR11878:SF65">
    <property type="entry name" value="NA_CA-EXCHANGE PROTEIN, ISOFORM G"/>
    <property type="match status" value="1"/>
</dbReference>
<dbReference type="SMART" id="SM00637">
    <property type="entry name" value="CBD_II"/>
    <property type="match status" value="2"/>
</dbReference>
<dbReference type="GO" id="GO:0030247">
    <property type="term" value="F:polysaccharide binding"/>
    <property type="evidence" value="ECO:0007669"/>
    <property type="project" value="UniProtKB-UniRule"/>
</dbReference>
<evidence type="ECO:0000259" key="5">
    <source>
        <dbReference type="PROSITE" id="PS51173"/>
    </source>
</evidence>
<dbReference type="Pfam" id="PF03160">
    <property type="entry name" value="Calx-beta"/>
    <property type="match status" value="1"/>
</dbReference>
<evidence type="ECO:0000256" key="2">
    <source>
        <dbReference type="ARBA" id="ARBA00022737"/>
    </source>
</evidence>
<dbReference type="SUPFAM" id="SSF49384">
    <property type="entry name" value="Carbohydrate-binding domain"/>
    <property type="match status" value="2"/>
</dbReference>